<accession>A0A2K2DQI9</accession>
<evidence type="ECO:0000313" key="2">
    <source>
        <dbReference type="EnsemblPlants" id="PNT76540"/>
    </source>
</evidence>
<gene>
    <name evidence="1" type="ORF">BRADI_1g49285v3</name>
</gene>
<proteinExistence type="predicted"/>
<dbReference type="EnsemblPlants" id="PNT76540">
    <property type="protein sequence ID" value="PNT76540"/>
    <property type="gene ID" value="BRADI_1g49285v3"/>
</dbReference>
<dbReference type="EMBL" id="CM000880">
    <property type="protein sequence ID" value="PNT76540.1"/>
    <property type="molecule type" value="Genomic_DNA"/>
</dbReference>
<dbReference type="PANTHER" id="PTHR36617">
    <property type="entry name" value="PROTEIN, PUTATIVE-RELATED"/>
    <property type="match status" value="1"/>
</dbReference>
<dbReference type="OrthoDB" id="692722at2759"/>
<evidence type="ECO:0000313" key="3">
    <source>
        <dbReference type="Proteomes" id="UP000008810"/>
    </source>
</evidence>
<evidence type="ECO:0008006" key="4">
    <source>
        <dbReference type="Google" id="ProtNLM"/>
    </source>
</evidence>
<protein>
    <recommendedName>
        <fullName evidence="4">Reverse transcriptase zinc-binding domain-containing protein</fullName>
    </recommendedName>
</protein>
<reference evidence="2" key="3">
    <citation type="submission" date="2018-08" db="UniProtKB">
        <authorList>
            <consortium name="EnsemblPlants"/>
        </authorList>
    </citation>
    <scope>IDENTIFICATION</scope>
    <source>
        <strain evidence="2">cv. Bd21</strain>
    </source>
</reference>
<keyword evidence="3" id="KW-1185">Reference proteome</keyword>
<dbReference type="Gramene" id="PNT76540">
    <property type="protein sequence ID" value="PNT76540"/>
    <property type="gene ID" value="BRADI_1g49285v3"/>
</dbReference>
<reference evidence="1" key="2">
    <citation type="submission" date="2017-06" db="EMBL/GenBank/DDBJ databases">
        <title>WGS assembly of Brachypodium distachyon.</title>
        <authorList>
            <consortium name="The International Brachypodium Initiative"/>
            <person name="Lucas S."/>
            <person name="Harmon-Smith M."/>
            <person name="Lail K."/>
            <person name="Tice H."/>
            <person name="Grimwood J."/>
            <person name="Bruce D."/>
            <person name="Barry K."/>
            <person name="Shu S."/>
            <person name="Lindquist E."/>
            <person name="Wang M."/>
            <person name="Pitluck S."/>
            <person name="Vogel J.P."/>
            <person name="Garvin D.F."/>
            <person name="Mockler T.C."/>
            <person name="Schmutz J."/>
            <person name="Rokhsar D."/>
            <person name="Bevan M.W."/>
        </authorList>
    </citation>
    <scope>NUCLEOTIDE SEQUENCE</scope>
    <source>
        <strain evidence="1">Bd21</strain>
    </source>
</reference>
<organism evidence="1">
    <name type="scientific">Brachypodium distachyon</name>
    <name type="common">Purple false brome</name>
    <name type="synonym">Trachynia distachya</name>
    <dbReference type="NCBI Taxonomy" id="15368"/>
    <lineage>
        <taxon>Eukaryota</taxon>
        <taxon>Viridiplantae</taxon>
        <taxon>Streptophyta</taxon>
        <taxon>Embryophyta</taxon>
        <taxon>Tracheophyta</taxon>
        <taxon>Spermatophyta</taxon>
        <taxon>Magnoliopsida</taxon>
        <taxon>Liliopsida</taxon>
        <taxon>Poales</taxon>
        <taxon>Poaceae</taxon>
        <taxon>BOP clade</taxon>
        <taxon>Pooideae</taxon>
        <taxon>Stipodae</taxon>
        <taxon>Brachypodieae</taxon>
        <taxon>Brachypodium</taxon>
    </lineage>
</organism>
<dbReference type="AlphaFoldDB" id="A0A2K2DQI9"/>
<dbReference type="PANTHER" id="PTHR36617:SF7">
    <property type="entry name" value="OS01G0823550 PROTEIN"/>
    <property type="match status" value="1"/>
</dbReference>
<dbReference type="Proteomes" id="UP000008810">
    <property type="component" value="Chromosome 1"/>
</dbReference>
<reference evidence="1 2" key="1">
    <citation type="journal article" date="2010" name="Nature">
        <title>Genome sequencing and analysis of the model grass Brachypodium distachyon.</title>
        <authorList>
            <consortium name="International Brachypodium Initiative"/>
        </authorList>
    </citation>
    <scope>NUCLEOTIDE SEQUENCE [LARGE SCALE GENOMIC DNA]</scope>
    <source>
        <strain evidence="1 2">Bd21</strain>
    </source>
</reference>
<dbReference type="InParanoid" id="A0A2K2DQI9"/>
<evidence type="ECO:0000313" key="1">
    <source>
        <dbReference type="EMBL" id="PNT76540.1"/>
    </source>
</evidence>
<name>A0A2K2DQI9_BRADI</name>
<sequence length="165" mass="19059">MYIQLGNGLQTRFWTDNWLRGGRSVQDNVPVLFSFVRDSGISVVMAISNNKWVRDIKGGLSSQGLAQYLKLWDLVAGINLTMELPDKAIWRLTPTGTFSVSSAYHLFFVANTRNTEDWWITARKLAPKNLRSDFDTITILVHWRIWKERNSRIFHQEAKPIGQSF</sequence>